<comment type="caution">
    <text evidence="7">The sequence shown here is derived from an EMBL/GenBank/DDBJ whole genome shotgun (WGS) entry which is preliminary data.</text>
</comment>
<keyword evidence="4 6" id="KW-1133">Transmembrane helix</keyword>
<gene>
    <name evidence="7" type="ORF">BC351_23570</name>
</gene>
<feature type="transmembrane region" description="Helical" evidence="6">
    <location>
        <begin position="132"/>
        <end position="149"/>
    </location>
</feature>
<feature type="transmembrane region" description="Helical" evidence="6">
    <location>
        <begin position="79"/>
        <end position="96"/>
    </location>
</feature>
<evidence type="ECO:0000256" key="4">
    <source>
        <dbReference type="ARBA" id="ARBA00022989"/>
    </source>
</evidence>
<dbReference type="CDD" id="cd06579">
    <property type="entry name" value="TM_PBP1_transp_AraH_like"/>
    <property type="match status" value="1"/>
</dbReference>
<dbReference type="RefSeq" id="WP_079412123.1">
    <property type="nucleotide sequence ID" value="NZ_MBTG01000010.1"/>
</dbReference>
<sequence length="346" mass="36779">MIRFKSMFHNAMHSKLFWPSAGIALILLFNAFFTPGFFNIRLQDGHLFGSLIDILNRGTPILIIALGMTLVIAKEGIDISVGSVLAIAASLAAFLLQKHVPFVLALLAGLGIGALCGYWNGLLVAKLKIQPMIATLILLTVGRGIAQLISGGKIITIADPAYRFVGGGYLLGLPFSVLLAVIVFVILHVITRKTAFGLFLEAVGSNRVSSEFAGIHSTRIMMSVYVICGFCAALAGIIVSSNITGADSNNAGLWFELDAILAVVIGGTSMRGGRFYLGGTVLGALFIQTLTTTIYTLGVPSESVMVVKAIVIIVVSLVQSDVLRDKLSRQFGKKIRKKVLVNEAAA</sequence>
<keyword evidence="8" id="KW-1185">Reference proteome</keyword>
<evidence type="ECO:0000313" key="7">
    <source>
        <dbReference type="EMBL" id="OPH58348.1"/>
    </source>
</evidence>
<dbReference type="PANTHER" id="PTHR32196:SF19">
    <property type="entry name" value="GALACTOFURANOSE TRANSPORTER PERMEASE PROTEIN YTFT"/>
    <property type="match status" value="1"/>
</dbReference>
<evidence type="ECO:0000313" key="8">
    <source>
        <dbReference type="Proteomes" id="UP000190626"/>
    </source>
</evidence>
<keyword evidence="2" id="KW-1003">Cell membrane</keyword>
<reference evidence="8" key="1">
    <citation type="submission" date="2016-07" db="EMBL/GenBank/DDBJ databases">
        <authorList>
            <person name="Florea S."/>
            <person name="Webb J.S."/>
            <person name="Jaromczyk J."/>
            <person name="Schardl C.L."/>
        </authorList>
    </citation>
    <scope>NUCLEOTIDE SEQUENCE [LARGE SCALE GENOMIC DNA]</scope>
    <source>
        <strain evidence="8">CY1</strain>
    </source>
</reference>
<dbReference type="Pfam" id="PF02653">
    <property type="entry name" value="BPD_transp_2"/>
    <property type="match status" value="1"/>
</dbReference>
<accession>A0A1V4HM45</accession>
<name>A0A1V4HM45_9BACL</name>
<keyword evidence="3 6" id="KW-0812">Transmembrane</keyword>
<evidence type="ECO:0000256" key="6">
    <source>
        <dbReference type="SAM" id="Phobius"/>
    </source>
</evidence>
<dbReference type="AlphaFoldDB" id="A0A1V4HM45"/>
<dbReference type="Proteomes" id="UP000190626">
    <property type="component" value="Unassembled WGS sequence"/>
</dbReference>
<feature type="transmembrane region" description="Helical" evidence="6">
    <location>
        <begin position="169"/>
        <end position="190"/>
    </location>
</feature>
<comment type="subcellular location">
    <subcellularLocation>
        <location evidence="1">Cell membrane</location>
        <topology evidence="1">Multi-pass membrane protein</topology>
    </subcellularLocation>
</comment>
<protein>
    <submittedName>
        <fullName evidence="7">Sugar ABC transporter permease</fullName>
    </submittedName>
</protein>
<evidence type="ECO:0000256" key="2">
    <source>
        <dbReference type="ARBA" id="ARBA00022475"/>
    </source>
</evidence>
<keyword evidence="5 6" id="KW-0472">Membrane</keyword>
<dbReference type="PANTHER" id="PTHR32196">
    <property type="entry name" value="ABC TRANSPORTER PERMEASE PROTEIN YPHD-RELATED-RELATED"/>
    <property type="match status" value="1"/>
</dbReference>
<feature type="transmembrane region" description="Helical" evidence="6">
    <location>
        <begin position="21"/>
        <end position="42"/>
    </location>
</feature>
<feature type="transmembrane region" description="Helical" evidence="6">
    <location>
        <begin position="54"/>
        <end position="72"/>
    </location>
</feature>
<feature type="transmembrane region" description="Helical" evidence="6">
    <location>
        <begin position="275"/>
        <end position="297"/>
    </location>
</feature>
<feature type="transmembrane region" description="Helical" evidence="6">
    <location>
        <begin position="251"/>
        <end position="268"/>
    </location>
</feature>
<organism evidence="7 8">
    <name type="scientific">Paenibacillus ferrarius</name>
    <dbReference type="NCBI Taxonomy" id="1469647"/>
    <lineage>
        <taxon>Bacteria</taxon>
        <taxon>Bacillati</taxon>
        <taxon>Bacillota</taxon>
        <taxon>Bacilli</taxon>
        <taxon>Bacillales</taxon>
        <taxon>Paenibacillaceae</taxon>
        <taxon>Paenibacillus</taxon>
    </lineage>
</organism>
<evidence type="ECO:0000256" key="5">
    <source>
        <dbReference type="ARBA" id="ARBA00023136"/>
    </source>
</evidence>
<dbReference type="STRING" id="1469647.BC351_23570"/>
<feature type="transmembrane region" description="Helical" evidence="6">
    <location>
        <begin position="102"/>
        <end position="125"/>
    </location>
</feature>
<dbReference type="GO" id="GO:0005886">
    <property type="term" value="C:plasma membrane"/>
    <property type="evidence" value="ECO:0007669"/>
    <property type="project" value="UniProtKB-SubCell"/>
</dbReference>
<evidence type="ECO:0000256" key="3">
    <source>
        <dbReference type="ARBA" id="ARBA00022692"/>
    </source>
</evidence>
<evidence type="ECO:0000256" key="1">
    <source>
        <dbReference type="ARBA" id="ARBA00004651"/>
    </source>
</evidence>
<dbReference type="InterPro" id="IPR001851">
    <property type="entry name" value="ABC_transp_permease"/>
</dbReference>
<feature type="transmembrane region" description="Helical" evidence="6">
    <location>
        <begin position="220"/>
        <end position="239"/>
    </location>
</feature>
<dbReference type="GO" id="GO:0022857">
    <property type="term" value="F:transmembrane transporter activity"/>
    <property type="evidence" value="ECO:0007669"/>
    <property type="project" value="InterPro"/>
</dbReference>
<proteinExistence type="predicted"/>
<dbReference type="EMBL" id="MBTG01000010">
    <property type="protein sequence ID" value="OPH58348.1"/>
    <property type="molecule type" value="Genomic_DNA"/>
</dbReference>